<name>A0ACB8E0Z7_DERSI</name>
<comment type="caution">
    <text evidence="1">The sequence shown here is derived from an EMBL/GenBank/DDBJ whole genome shotgun (WGS) entry which is preliminary data.</text>
</comment>
<reference evidence="1" key="1">
    <citation type="submission" date="2020-05" db="EMBL/GenBank/DDBJ databases">
        <title>Large-scale comparative analyses of tick genomes elucidate their genetic diversity and vector capacities.</title>
        <authorList>
            <person name="Jia N."/>
            <person name="Wang J."/>
            <person name="Shi W."/>
            <person name="Du L."/>
            <person name="Sun Y."/>
            <person name="Zhan W."/>
            <person name="Jiang J."/>
            <person name="Wang Q."/>
            <person name="Zhang B."/>
            <person name="Ji P."/>
            <person name="Sakyi L.B."/>
            <person name="Cui X."/>
            <person name="Yuan T."/>
            <person name="Jiang B."/>
            <person name="Yang W."/>
            <person name="Lam T.T.-Y."/>
            <person name="Chang Q."/>
            <person name="Ding S."/>
            <person name="Wang X."/>
            <person name="Zhu J."/>
            <person name="Ruan X."/>
            <person name="Zhao L."/>
            <person name="Wei J."/>
            <person name="Que T."/>
            <person name="Du C."/>
            <person name="Cheng J."/>
            <person name="Dai P."/>
            <person name="Han X."/>
            <person name="Huang E."/>
            <person name="Gao Y."/>
            <person name="Liu J."/>
            <person name="Shao H."/>
            <person name="Ye R."/>
            <person name="Li L."/>
            <person name="Wei W."/>
            <person name="Wang X."/>
            <person name="Wang C."/>
            <person name="Yang T."/>
            <person name="Huo Q."/>
            <person name="Li W."/>
            <person name="Guo W."/>
            <person name="Chen H."/>
            <person name="Zhou L."/>
            <person name="Ni X."/>
            <person name="Tian J."/>
            <person name="Zhou Y."/>
            <person name="Sheng Y."/>
            <person name="Liu T."/>
            <person name="Pan Y."/>
            <person name="Xia L."/>
            <person name="Li J."/>
            <person name="Zhao F."/>
            <person name="Cao W."/>
        </authorList>
    </citation>
    <scope>NUCLEOTIDE SEQUENCE</scope>
    <source>
        <strain evidence="1">Dsil-2018</strain>
    </source>
</reference>
<accession>A0ACB8E0Z7</accession>
<evidence type="ECO:0000313" key="2">
    <source>
        <dbReference type="Proteomes" id="UP000821865"/>
    </source>
</evidence>
<protein>
    <submittedName>
        <fullName evidence="1">Uncharacterized protein</fullName>
    </submittedName>
</protein>
<organism evidence="1 2">
    <name type="scientific">Dermacentor silvarum</name>
    <name type="common">Tick</name>
    <dbReference type="NCBI Taxonomy" id="543639"/>
    <lineage>
        <taxon>Eukaryota</taxon>
        <taxon>Metazoa</taxon>
        <taxon>Ecdysozoa</taxon>
        <taxon>Arthropoda</taxon>
        <taxon>Chelicerata</taxon>
        <taxon>Arachnida</taxon>
        <taxon>Acari</taxon>
        <taxon>Parasitiformes</taxon>
        <taxon>Ixodida</taxon>
        <taxon>Ixodoidea</taxon>
        <taxon>Ixodidae</taxon>
        <taxon>Rhipicephalinae</taxon>
        <taxon>Dermacentor</taxon>
    </lineage>
</organism>
<dbReference type="Proteomes" id="UP000821865">
    <property type="component" value="Chromosome 1"/>
</dbReference>
<evidence type="ECO:0000313" key="1">
    <source>
        <dbReference type="EMBL" id="KAH7980009.1"/>
    </source>
</evidence>
<gene>
    <name evidence="1" type="ORF">HPB49_012575</name>
</gene>
<keyword evidence="2" id="KW-1185">Reference proteome</keyword>
<sequence>MWMYAADKQQNSAVTIREWMGQFEGIPNEAKHMARMGQCFSTEQSVRVQASQVLDIPDIVAGCHPVRKKRYIFSDGVGMMLVPLAEEVRRSLDL</sequence>
<dbReference type="EMBL" id="CM023470">
    <property type="protein sequence ID" value="KAH7980009.1"/>
    <property type="molecule type" value="Genomic_DNA"/>
</dbReference>
<proteinExistence type="predicted"/>